<gene>
    <name evidence="2" type="ORF">SAMN04488509_101621</name>
</gene>
<keyword evidence="1" id="KW-0472">Membrane</keyword>
<organism evidence="2 3">
    <name type="scientific">Aquimonas voraii</name>
    <dbReference type="NCBI Taxonomy" id="265719"/>
    <lineage>
        <taxon>Bacteria</taxon>
        <taxon>Pseudomonadati</taxon>
        <taxon>Pseudomonadota</taxon>
        <taxon>Gammaproteobacteria</taxon>
        <taxon>Lysobacterales</taxon>
        <taxon>Lysobacteraceae</taxon>
        <taxon>Aquimonas</taxon>
    </lineage>
</organism>
<dbReference type="RefSeq" id="WP_091238689.1">
    <property type="nucleotide sequence ID" value="NZ_FNAG01000001.1"/>
</dbReference>
<reference evidence="2 3" key="1">
    <citation type="submission" date="2016-10" db="EMBL/GenBank/DDBJ databases">
        <authorList>
            <person name="de Groot N.N."/>
        </authorList>
    </citation>
    <scope>NUCLEOTIDE SEQUENCE [LARGE SCALE GENOMIC DNA]</scope>
    <source>
        <strain evidence="2 3">DSM 16957</strain>
    </source>
</reference>
<evidence type="ECO:0000256" key="1">
    <source>
        <dbReference type="SAM" id="Phobius"/>
    </source>
</evidence>
<dbReference type="EMBL" id="FNAG01000001">
    <property type="protein sequence ID" value="SDD18703.1"/>
    <property type="molecule type" value="Genomic_DNA"/>
</dbReference>
<proteinExistence type="predicted"/>
<accession>A0A1G6SPF1</accession>
<evidence type="ECO:0000313" key="2">
    <source>
        <dbReference type="EMBL" id="SDD18703.1"/>
    </source>
</evidence>
<feature type="transmembrane region" description="Helical" evidence="1">
    <location>
        <begin position="12"/>
        <end position="32"/>
    </location>
</feature>
<dbReference type="AlphaFoldDB" id="A0A1G6SPF1"/>
<keyword evidence="3" id="KW-1185">Reference proteome</keyword>
<protein>
    <submittedName>
        <fullName evidence="2">Uncharacterized protein</fullName>
    </submittedName>
</protein>
<keyword evidence="1" id="KW-1133">Transmembrane helix</keyword>
<evidence type="ECO:0000313" key="3">
    <source>
        <dbReference type="Proteomes" id="UP000199603"/>
    </source>
</evidence>
<dbReference type="Proteomes" id="UP000199603">
    <property type="component" value="Unassembled WGS sequence"/>
</dbReference>
<sequence>MSEEKALRTRSAWIVAIAALAAIVLATALWAWNAHRVQTWTLLIWSSDRQLQAELVGGVGHLQARIDGVQEHVPIRMERRSERGPVVYLFTVLADGAVLKQDTRIAAFALEREGGALLLCGDSCERLGLPTLWNAESH</sequence>
<keyword evidence="1" id="KW-0812">Transmembrane</keyword>
<name>A0A1G6SPF1_9GAMM</name>